<dbReference type="EMBL" id="ABEU02000007">
    <property type="protein sequence ID" value="PNR51263.1"/>
    <property type="molecule type" value="Genomic_DNA"/>
</dbReference>
<dbReference type="Pfam" id="PF07727">
    <property type="entry name" value="RVT_2"/>
    <property type="match status" value="1"/>
</dbReference>
<evidence type="ECO:0000259" key="2">
    <source>
        <dbReference type="Pfam" id="PF07727"/>
    </source>
</evidence>
<dbReference type="Proteomes" id="UP000006727">
    <property type="component" value="Chromosome 7"/>
</dbReference>
<dbReference type="InterPro" id="IPR013103">
    <property type="entry name" value="RVT_2"/>
</dbReference>
<feature type="compositionally biased region" description="Polar residues" evidence="1">
    <location>
        <begin position="127"/>
        <end position="141"/>
    </location>
</feature>
<protein>
    <submittedName>
        <fullName evidence="4 5">Uncharacterized protein</fullName>
    </submittedName>
</protein>
<reference evidence="4 6" key="2">
    <citation type="journal article" date="2018" name="Plant J.">
        <title>The Physcomitrella patens chromosome-scale assembly reveals moss genome structure and evolution.</title>
        <authorList>
            <person name="Lang D."/>
            <person name="Ullrich K.K."/>
            <person name="Murat F."/>
            <person name="Fuchs J."/>
            <person name="Jenkins J."/>
            <person name="Haas F.B."/>
            <person name="Piednoel M."/>
            <person name="Gundlach H."/>
            <person name="Van Bel M."/>
            <person name="Meyberg R."/>
            <person name="Vives C."/>
            <person name="Morata J."/>
            <person name="Symeonidi A."/>
            <person name="Hiss M."/>
            <person name="Muchero W."/>
            <person name="Kamisugi Y."/>
            <person name="Saleh O."/>
            <person name="Blanc G."/>
            <person name="Decker E.L."/>
            <person name="van Gessel N."/>
            <person name="Grimwood J."/>
            <person name="Hayes R.D."/>
            <person name="Graham S.W."/>
            <person name="Gunter L.E."/>
            <person name="McDaniel S.F."/>
            <person name="Hoernstein S.N.W."/>
            <person name="Larsson A."/>
            <person name="Li F.W."/>
            <person name="Perroud P.F."/>
            <person name="Phillips J."/>
            <person name="Ranjan P."/>
            <person name="Rokshar D.S."/>
            <person name="Rothfels C.J."/>
            <person name="Schneider L."/>
            <person name="Shu S."/>
            <person name="Stevenson D.W."/>
            <person name="Thummler F."/>
            <person name="Tillich M."/>
            <person name="Villarreal Aguilar J.C."/>
            <person name="Widiez T."/>
            <person name="Wong G.K."/>
            <person name="Wymore A."/>
            <person name="Zhang Y."/>
            <person name="Zimmer A.D."/>
            <person name="Quatrano R.S."/>
            <person name="Mayer K.F.X."/>
            <person name="Goodstein D."/>
            <person name="Casacuberta J.M."/>
            <person name="Vandepoele K."/>
            <person name="Reski R."/>
            <person name="Cuming A.C."/>
            <person name="Tuskan G.A."/>
            <person name="Maumus F."/>
            <person name="Salse J."/>
            <person name="Schmutz J."/>
            <person name="Rensing S.A."/>
        </authorList>
    </citation>
    <scope>NUCLEOTIDE SEQUENCE [LARGE SCALE GENOMIC DNA]</scope>
    <source>
        <strain evidence="5 6">cv. Gransden 2004</strain>
    </source>
</reference>
<reference evidence="4 6" key="1">
    <citation type="journal article" date="2008" name="Science">
        <title>The Physcomitrella genome reveals evolutionary insights into the conquest of land by plants.</title>
        <authorList>
            <person name="Rensing S."/>
            <person name="Lang D."/>
            <person name="Zimmer A."/>
            <person name="Terry A."/>
            <person name="Salamov A."/>
            <person name="Shapiro H."/>
            <person name="Nishiyama T."/>
            <person name="Perroud P.-F."/>
            <person name="Lindquist E."/>
            <person name="Kamisugi Y."/>
            <person name="Tanahashi T."/>
            <person name="Sakakibara K."/>
            <person name="Fujita T."/>
            <person name="Oishi K."/>
            <person name="Shin-I T."/>
            <person name="Kuroki Y."/>
            <person name="Toyoda A."/>
            <person name="Suzuki Y."/>
            <person name="Hashimoto A."/>
            <person name="Yamaguchi K."/>
            <person name="Sugano A."/>
            <person name="Kohara Y."/>
            <person name="Fujiyama A."/>
            <person name="Anterola A."/>
            <person name="Aoki S."/>
            <person name="Ashton N."/>
            <person name="Barbazuk W.B."/>
            <person name="Barker E."/>
            <person name="Bennetzen J."/>
            <person name="Bezanilla M."/>
            <person name="Blankenship R."/>
            <person name="Cho S.H."/>
            <person name="Dutcher S."/>
            <person name="Estelle M."/>
            <person name="Fawcett J.A."/>
            <person name="Gundlach H."/>
            <person name="Hanada K."/>
            <person name="Heyl A."/>
            <person name="Hicks K.A."/>
            <person name="Hugh J."/>
            <person name="Lohr M."/>
            <person name="Mayer K."/>
            <person name="Melkozernov A."/>
            <person name="Murata T."/>
            <person name="Nelson D."/>
            <person name="Pils B."/>
            <person name="Prigge M."/>
            <person name="Reiss B."/>
            <person name="Renner T."/>
            <person name="Rombauts S."/>
            <person name="Rushton P."/>
            <person name="Sanderfoot A."/>
            <person name="Schween G."/>
            <person name="Shiu S.-H."/>
            <person name="Stueber K."/>
            <person name="Theodoulou F.L."/>
            <person name="Tu H."/>
            <person name="Van de Peer Y."/>
            <person name="Verrier P.J."/>
            <person name="Waters E."/>
            <person name="Wood A."/>
            <person name="Yang L."/>
            <person name="Cove D."/>
            <person name="Cuming A."/>
            <person name="Hasebe M."/>
            <person name="Lucas S."/>
            <person name="Mishler D.B."/>
            <person name="Reski R."/>
            <person name="Grigoriev I."/>
            <person name="Quatrano R.S."/>
            <person name="Boore J.L."/>
        </authorList>
    </citation>
    <scope>NUCLEOTIDE SEQUENCE [LARGE SCALE GENOMIC DNA]</scope>
    <source>
        <strain evidence="5 6">cv. Gransden 2004</strain>
    </source>
</reference>
<feature type="domain" description="Reverse transcriptase Ty1/copia-type" evidence="2">
    <location>
        <begin position="327"/>
        <end position="569"/>
    </location>
</feature>
<evidence type="ECO:0000313" key="6">
    <source>
        <dbReference type="Proteomes" id="UP000006727"/>
    </source>
</evidence>
<dbReference type="InParanoid" id="A0A2K1KBW5"/>
<evidence type="ECO:0000259" key="3">
    <source>
        <dbReference type="Pfam" id="PF25597"/>
    </source>
</evidence>
<evidence type="ECO:0000313" key="5">
    <source>
        <dbReference type="EnsemblPlants" id="PAC:32924543.CDS.1"/>
    </source>
</evidence>
<feature type="compositionally biased region" description="Polar residues" evidence="1">
    <location>
        <begin position="179"/>
        <end position="190"/>
    </location>
</feature>
<dbReference type="InterPro" id="IPR043502">
    <property type="entry name" value="DNA/RNA_pol_sf"/>
</dbReference>
<dbReference type="EnsemblPlants" id="Pp3c7_15950V3.1">
    <property type="protein sequence ID" value="PAC:32924543.CDS.1"/>
    <property type="gene ID" value="Pp3c7_15950"/>
</dbReference>
<dbReference type="Pfam" id="PF25597">
    <property type="entry name" value="SH3_retrovirus"/>
    <property type="match status" value="1"/>
</dbReference>
<sequence length="823" mass="91555">MWHKKKPDLTHIRVFGSRCYGKIPDPLRIKLDGKTEACIFLGYSPVSKGYKVQLLRTGATVVSRDVILQEKPAPPRQPVQASPSPDARLQEDPHFFLPSRSQLPATPPARVSTREPQHPLSDAPQVPSDQHQRPPSLSVTNPLDDHLSSAAPEPDAADGPSHGLSNFHILLPLAPDSARAQSRLEQSSSPEVPPLLPARPSPRHDVRSPTGLALMPHLGHHKQAPSTDHVADSPVESPHRTSPVPVRKSSRTNKGVPPPRDPSEDYDPSSLRPRKTPPRPSRPKRTLLTLAAVPMEPTTYTQAMTSPDSHHWKSAIAEELNSHAMNGTWIFSTLPADRKPITCKWIFKLKLNSHGQIDRYKARLVARGFNQIPGLDYHETFSPVVRIQSIRLILALAAQLNLHVHQINVRTAFLNGVLSEEIFMRVPEVGTSPRPGKVCRLLKTLYMSKQSPREWFTVINKFLLTLGFTNSAADGNVYVLQNRSDFAVLTLYVDDTLIAGNSLPFLHSIKRQLNSRFLLSDLGEVHHLLSLQVTRNLDHGWFRITQALYITQKLAEFGFLASKPVSTPLALGTHLSAADCPSSSAETALIAAFPYANAVGSLKWASLCTRPDLSFTVNVLAQCMHNPGDAHIRACKHVFRYLRGTIDHYLEYRRTSTVPRPLYGFSDADWAGEVDQRHSTSGYVFLLSTGAISWSSTRQKTTALSSTEAEYVAMATAASELLWLRQLLHDLHCTDTLKTPTRVYCDNQSALALVTTTRFHSRTKHISIRYHFIRQLMAQHKAEFTYCPTDNMHADIFTKSLTAPKHAQHLPMLGLLGGETPRS</sequence>
<reference evidence="5" key="3">
    <citation type="submission" date="2020-12" db="UniProtKB">
        <authorList>
            <consortium name="EnsemblPlants"/>
        </authorList>
    </citation>
    <scope>IDENTIFICATION</scope>
</reference>
<dbReference type="PANTHER" id="PTHR11439">
    <property type="entry name" value="GAG-POL-RELATED RETROTRANSPOSON"/>
    <property type="match status" value="1"/>
</dbReference>
<feature type="domain" description="Retroviral polymerase SH3-like" evidence="3">
    <location>
        <begin position="17"/>
        <end position="76"/>
    </location>
</feature>
<accession>A0A2K1KBW5</accession>
<dbReference type="Gramene" id="Pp3c7_15950V3.1">
    <property type="protein sequence ID" value="PAC:32924543.CDS.1"/>
    <property type="gene ID" value="Pp3c7_15950"/>
</dbReference>
<dbReference type="PANTHER" id="PTHR11439:SF463">
    <property type="entry name" value="REVERSE TRANSCRIPTASE TY1_COPIA-TYPE DOMAIN-CONTAINING PROTEIN"/>
    <property type="match status" value="1"/>
</dbReference>
<dbReference type="SUPFAM" id="SSF56672">
    <property type="entry name" value="DNA/RNA polymerases"/>
    <property type="match status" value="1"/>
</dbReference>
<evidence type="ECO:0000256" key="1">
    <source>
        <dbReference type="SAM" id="MobiDB-lite"/>
    </source>
</evidence>
<organism evidence="4">
    <name type="scientific">Physcomitrium patens</name>
    <name type="common">Spreading-leaved earth moss</name>
    <name type="synonym">Physcomitrella patens</name>
    <dbReference type="NCBI Taxonomy" id="3218"/>
    <lineage>
        <taxon>Eukaryota</taxon>
        <taxon>Viridiplantae</taxon>
        <taxon>Streptophyta</taxon>
        <taxon>Embryophyta</taxon>
        <taxon>Bryophyta</taxon>
        <taxon>Bryophytina</taxon>
        <taxon>Bryopsida</taxon>
        <taxon>Funariidae</taxon>
        <taxon>Funariales</taxon>
        <taxon>Funariaceae</taxon>
        <taxon>Physcomitrium</taxon>
    </lineage>
</organism>
<keyword evidence="6" id="KW-1185">Reference proteome</keyword>
<name>A0A2K1KBW5_PHYPA</name>
<feature type="compositionally biased region" description="Pro residues" evidence="1">
    <location>
        <begin position="191"/>
        <end position="200"/>
    </location>
</feature>
<dbReference type="InterPro" id="IPR057670">
    <property type="entry name" value="SH3_retrovirus"/>
</dbReference>
<feature type="region of interest" description="Disordered" evidence="1">
    <location>
        <begin position="178"/>
        <end position="287"/>
    </location>
</feature>
<evidence type="ECO:0000313" key="4">
    <source>
        <dbReference type="EMBL" id="PNR51263.1"/>
    </source>
</evidence>
<dbReference type="STRING" id="3218.A0A2K1KBW5"/>
<gene>
    <name evidence="4" type="ORF">PHYPA_010449</name>
</gene>
<feature type="compositionally biased region" description="Basic residues" evidence="1">
    <location>
        <begin position="272"/>
        <end position="285"/>
    </location>
</feature>
<proteinExistence type="predicted"/>
<dbReference type="CDD" id="cd09272">
    <property type="entry name" value="RNase_HI_RT_Ty1"/>
    <property type="match status" value="1"/>
</dbReference>
<feature type="region of interest" description="Disordered" evidence="1">
    <location>
        <begin position="68"/>
        <end position="164"/>
    </location>
</feature>
<dbReference type="FunCoup" id="A0A2K1KBW5">
    <property type="interactions" value="9"/>
</dbReference>
<dbReference type="AlphaFoldDB" id="A0A2K1KBW5"/>